<sequence>MANPPTHNRRWVLEARPQGRTVSSCFDLQAEELSPLQPGEARVRVEWLSIDPTQRGWLNPGANYRAPVEIGEVMRGAGVGTIVESDDEGLPVGAKVYGELGWQSYATASGQGLFGVNVVPDGIEPRHMLSVFGTNGLTAYFGMMGIGRPSPGDTVLVSAAAGATGSIASQIARSLGCRTIGVAGGQEKCDWVREAAGLDACVDYRSDSVTEQLRDLAPDGIDVYFDNVGGELLETAIDNLADHGRIVLCGAVATGYERDLPTAGIRNYMQLGLRRARMEGLVFFDYLDRFPEALAHLSGMFGRGELAVTETIAEGLEAAPGALDGLFAGANLGKQLVRL</sequence>
<dbReference type="Gene3D" id="3.40.50.720">
    <property type="entry name" value="NAD(P)-binding Rossmann-like Domain"/>
    <property type="match status" value="1"/>
</dbReference>
<dbReference type="PANTHER" id="PTHR43205:SF42">
    <property type="entry name" value="ALCOHOL DEHYDROGENASE, ZINC-CONTAINING (AFU_ORTHOLOGUE AFUA_7G04530)"/>
    <property type="match status" value="1"/>
</dbReference>
<evidence type="ECO:0000256" key="1">
    <source>
        <dbReference type="ARBA" id="ARBA00023002"/>
    </source>
</evidence>
<proteinExistence type="predicted"/>
<evidence type="ECO:0000259" key="2">
    <source>
        <dbReference type="SMART" id="SM00829"/>
    </source>
</evidence>
<dbReference type="InterPro" id="IPR013149">
    <property type="entry name" value="ADH-like_C"/>
</dbReference>
<gene>
    <name evidence="3" type="ORF">FO013_11545</name>
</gene>
<dbReference type="Proteomes" id="UP000316406">
    <property type="component" value="Unassembled WGS sequence"/>
</dbReference>
<dbReference type="InterPro" id="IPR045010">
    <property type="entry name" value="MDR_fam"/>
</dbReference>
<name>A0A556CD85_BREAU</name>
<dbReference type="SUPFAM" id="SSF50129">
    <property type="entry name" value="GroES-like"/>
    <property type="match status" value="1"/>
</dbReference>
<keyword evidence="1" id="KW-0560">Oxidoreductase</keyword>
<dbReference type="PANTHER" id="PTHR43205">
    <property type="entry name" value="PROSTAGLANDIN REDUCTASE"/>
    <property type="match status" value="1"/>
</dbReference>
<dbReference type="AlphaFoldDB" id="A0A556CD85"/>
<dbReference type="FunFam" id="3.40.50.720:FF:000121">
    <property type="entry name" value="Prostaglandin reductase 2"/>
    <property type="match status" value="1"/>
</dbReference>
<dbReference type="RefSeq" id="WP_143922696.1">
    <property type="nucleotide sequence ID" value="NZ_VLTK01000006.1"/>
</dbReference>
<dbReference type="EMBL" id="VLTK01000006">
    <property type="protein sequence ID" value="TSI15401.1"/>
    <property type="molecule type" value="Genomic_DNA"/>
</dbReference>
<feature type="domain" description="Enoyl reductase (ER)" evidence="2">
    <location>
        <begin position="19"/>
        <end position="337"/>
    </location>
</feature>
<protein>
    <submittedName>
        <fullName evidence="3">NADP-dependent oxidoreductase</fullName>
    </submittedName>
</protein>
<dbReference type="SUPFAM" id="SSF51735">
    <property type="entry name" value="NAD(P)-binding Rossmann-fold domains"/>
    <property type="match status" value="1"/>
</dbReference>
<dbReference type="Gene3D" id="3.90.180.10">
    <property type="entry name" value="Medium-chain alcohol dehydrogenases, catalytic domain"/>
    <property type="match status" value="1"/>
</dbReference>
<dbReference type="InterPro" id="IPR011032">
    <property type="entry name" value="GroES-like_sf"/>
</dbReference>
<organism evidence="3 4">
    <name type="scientific">Brevibacterium aurantiacum</name>
    <dbReference type="NCBI Taxonomy" id="273384"/>
    <lineage>
        <taxon>Bacteria</taxon>
        <taxon>Bacillati</taxon>
        <taxon>Actinomycetota</taxon>
        <taxon>Actinomycetes</taxon>
        <taxon>Micrococcales</taxon>
        <taxon>Brevibacteriaceae</taxon>
        <taxon>Brevibacterium</taxon>
    </lineage>
</organism>
<dbReference type="SMART" id="SM00829">
    <property type="entry name" value="PKS_ER"/>
    <property type="match status" value="1"/>
</dbReference>
<dbReference type="CDD" id="cd05288">
    <property type="entry name" value="PGDH"/>
    <property type="match status" value="1"/>
</dbReference>
<reference evidence="3 4" key="1">
    <citation type="submission" date="2019-07" db="EMBL/GenBank/DDBJ databases">
        <title>Draft genome sequence of Brevibacterium aurantiacum XU54 isolated from Xinjiang China.</title>
        <authorList>
            <person name="Xu X."/>
        </authorList>
    </citation>
    <scope>NUCLEOTIDE SEQUENCE [LARGE SCALE GENOMIC DNA]</scope>
    <source>
        <strain evidence="3 4">XU54</strain>
    </source>
</reference>
<dbReference type="InterPro" id="IPR036291">
    <property type="entry name" value="NAD(P)-bd_dom_sf"/>
</dbReference>
<dbReference type="GO" id="GO:0016628">
    <property type="term" value="F:oxidoreductase activity, acting on the CH-CH group of donors, NAD or NADP as acceptor"/>
    <property type="evidence" value="ECO:0007669"/>
    <property type="project" value="InterPro"/>
</dbReference>
<dbReference type="InterPro" id="IPR020843">
    <property type="entry name" value="ER"/>
</dbReference>
<dbReference type="OrthoDB" id="9805663at2"/>
<dbReference type="InterPro" id="IPR041694">
    <property type="entry name" value="ADH_N_2"/>
</dbReference>
<dbReference type="Pfam" id="PF00107">
    <property type="entry name" value="ADH_zinc_N"/>
    <property type="match status" value="1"/>
</dbReference>
<comment type="caution">
    <text evidence="3">The sequence shown here is derived from an EMBL/GenBank/DDBJ whole genome shotgun (WGS) entry which is preliminary data.</text>
</comment>
<dbReference type="Pfam" id="PF16884">
    <property type="entry name" value="ADH_N_2"/>
    <property type="match status" value="1"/>
</dbReference>
<keyword evidence="4" id="KW-1185">Reference proteome</keyword>
<evidence type="ECO:0000313" key="4">
    <source>
        <dbReference type="Proteomes" id="UP000316406"/>
    </source>
</evidence>
<evidence type="ECO:0000313" key="3">
    <source>
        <dbReference type="EMBL" id="TSI15401.1"/>
    </source>
</evidence>
<accession>A0A556CD85</accession>